<protein>
    <submittedName>
        <fullName evidence="1">Uncharacterized protein</fullName>
    </submittedName>
</protein>
<evidence type="ECO:0000313" key="2">
    <source>
        <dbReference type="Proteomes" id="UP000654304"/>
    </source>
</evidence>
<organism evidence="1 2">
    <name type="scientific">Undibacterium curvum</name>
    <dbReference type="NCBI Taxonomy" id="2762294"/>
    <lineage>
        <taxon>Bacteria</taxon>
        <taxon>Pseudomonadati</taxon>
        <taxon>Pseudomonadota</taxon>
        <taxon>Betaproteobacteria</taxon>
        <taxon>Burkholderiales</taxon>
        <taxon>Oxalobacteraceae</taxon>
        <taxon>Undibacterium</taxon>
    </lineage>
</organism>
<accession>A0ABR7A4I6</accession>
<keyword evidence="2" id="KW-1185">Reference proteome</keyword>
<dbReference type="Proteomes" id="UP000654304">
    <property type="component" value="Unassembled WGS sequence"/>
</dbReference>
<evidence type="ECO:0000313" key="1">
    <source>
        <dbReference type="EMBL" id="MBC3931663.1"/>
    </source>
</evidence>
<proteinExistence type="predicted"/>
<gene>
    <name evidence="1" type="ORF">H8K43_08285</name>
</gene>
<name>A0ABR7A4I6_9BURK</name>
<dbReference type="EMBL" id="JACOGD010000004">
    <property type="protein sequence ID" value="MBC3931663.1"/>
    <property type="molecule type" value="Genomic_DNA"/>
</dbReference>
<reference evidence="1 2" key="1">
    <citation type="submission" date="2020-08" db="EMBL/GenBank/DDBJ databases">
        <title>Novel species isolated from subtropical streams in China.</title>
        <authorList>
            <person name="Lu H."/>
        </authorList>
    </citation>
    <scope>NUCLEOTIDE SEQUENCE [LARGE SCALE GENOMIC DNA]</scope>
    <source>
        <strain evidence="1 2">CY22W</strain>
    </source>
</reference>
<dbReference type="RefSeq" id="WP_186903408.1">
    <property type="nucleotide sequence ID" value="NZ_JACOGD010000004.1"/>
</dbReference>
<comment type="caution">
    <text evidence="1">The sequence shown here is derived from an EMBL/GenBank/DDBJ whole genome shotgun (WGS) entry which is preliminary data.</text>
</comment>
<sequence>MNKPITPRAILPAIVGMHLPPVELTIDAHYQSAVDCGIRAAQAFLNEDEAVSLHKHLPACLHHYLQLVRQACILLDPVEAVWQQHEQASRDAFCAGYLGRIQQELRLMRPPPSRQRHAAAMH</sequence>